<dbReference type="PRINTS" id="PR00344">
    <property type="entry name" value="BCTRLSENSOR"/>
</dbReference>
<reference evidence="4 5" key="1">
    <citation type="submission" date="2019-07" db="EMBL/GenBank/DDBJ databases">
        <title>Whole genome shotgun sequence of Pseudoalteromonas espejiana NBRC 102222.</title>
        <authorList>
            <person name="Hosoyama A."/>
            <person name="Uohara A."/>
            <person name="Ohji S."/>
            <person name="Ichikawa N."/>
        </authorList>
    </citation>
    <scope>NUCLEOTIDE SEQUENCE [LARGE SCALE GENOMIC DNA]</scope>
    <source>
        <strain evidence="4 5">NBRC 102222</strain>
    </source>
</reference>
<dbReference type="Gene3D" id="1.10.287.130">
    <property type="match status" value="1"/>
</dbReference>
<dbReference type="InterPro" id="IPR004358">
    <property type="entry name" value="Sig_transdc_His_kin-like_C"/>
</dbReference>
<keyword evidence="5" id="KW-1185">Reference proteome</keyword>
<evidence type="ECO:0000259" key="3">
    <source>
        <dbReference type="PROSITE" id="PS50109"/>
    </source>
</evidence>
<feature type="domain" description="Histidine kinase" evidence="3">
    <location>
        <begin position="69"/>
        <end position="317"/>
    </location>
</feature>
<organism evidence="4 5">
    <name type="scientific">Pseudoalteromonas espejiana</name>
    <dbReference type="NCBI Taxonomy" id="28107"/>
    <lineage>
        <taxon>Bacteria</taxon>
        <taxon>Pseudomonadati</taxon>
        <taxon>Pseudomonadota</taxon>
        <taxon>Gammaproteobacteria</taxon>
        <taxon>Alteromonadales</taxon>
        <taxon>Pseudoalteromonadaceae</taxon>
        <taxon>Pseudoalteromonas</taxon>
    </lineage>
</organism>
<dbReference type="OrthoDB" id="9772100at2"/>
<comment type="catalytic activity">
    <reaction evidence="1">
        <text>ATP + protein L-histidine = ADP + protein N-phospho-L-histidine.</text>
        <dbReference type="EC" id="2.7.13.3"/>
    </reaction>
</comment>
<dbReference type="PANTHER" id="PTHR43065:SF50">
    <property type="entry name" value="HISTIDINE KINASE"/>
    <property type="match status" value="1"/>
</dbReference>
<dbReference type="InterPro" id="IPR003594">
    <property type="entry name" value="HATPase_dom"/>
</dbReference>
<dbReference type="PANTHER" id="PTHR43065">
    <property type="entry name" value="SENSOR HISTIDINE KINASE"/>
    <property type="match status" value="1"/>
</dbReference>
<name>A0A510XUL1_9GAMM</name>
<dbReference type="EC" id="2.7.13.3" evidence="2"/>
<accession>A0A510XUL1</accession>
<dbReference type="SMART" id="SM00387">
    <property type="entry name" value="HATPase_c"/>
    <property type="match status" value="1"/>
</dbReference>
<dbReference type="SUPFAM" id="SSF47384">
    <property type="entry name" value="Homodimeric domain of signal transducing histidine kinase"/>
    <property type="match status" value="1"/>
</dbReference>
<keyword evidence="4" id="KW-0418">Kinase</keyword>
<protein>
    <recommendedName>
        <fullName evidence="2">histidine kinase</fullName>
        <ecNumber evidence="2">2.7.13.3</ecNumber>
    </recommendedName>
</protein>
<dbReference type="RefSeq" id="WP_089349353.1">
    <property type="nucleotide sequence ID" value="NZ_BJUM01000012.1"/>
</dbReference>
<keyword evidence="4" id="KW-0808">Transferase</keyword>
<evidence type="ECO:0000256" key="1">
    <source>
        <dbReference type="ARBA" id="ARBA00000085"/>
    </source>
</evidence>
<dbReference type="Proteomes" id="UP000321419">
    <property type="component" value="Unassembled WGS sequence"/>
</dbReference>
<dbReference type="Gene3D" id="3.30.565.10">
    <property type="entry name" value="Histidine kinase-like ATPase, C-terminal domain"/>
    <property type="match status" value="1"/>
</dbReference>
<dbReference type="GO" id="GO:0000155">
    <property type="term" value="F:phosphorelay sensor kinase activity"/>
    <property type="evidence" value="ECO:0007669"/>
    <property type="project" value="InterPro"/>
</dbReference>
<sequence>MSNLVDDYKQAFLNEQKKRIAAEQLLSDKSQVLVAINNELNKKVNELSLYQNMLVQTEKMASIGTLCTSVAHEINNPLSYVINNIESLQYVSPLLSKSLFYNEQFLNGQLSPSQLKAVLNELFKQYELAWQGNEIHSQLNESIDGLKRIKQIVHNLLNLSQFAHNHNKQFIDLSDAARSAVNVLEGQLKYCEIKTDFDKVPLVWGELSSINQIFIELLLNAQQACAHDLEKGAIIEVSVFEKNQGVCIKIKDNGCGMDESTQTRLFEPFFTTKKAQYALGMGMTVVNFMLQDHLGNIEINSTLGTGTTICCWLPLKEEESFTMSL</sequence>
<dbReference type="PROSITE" id="PS50109">
    <property type="entry name" value="HIS_KIN"/>
    <property type="match status" value="1"/>
</dbReference>
<evidence type="ECO:0000256" key="2">
    <source>
        <dbReference type="ARBA" id="ARBA00012438"/>
    </source>
</evidence>
<dbReference type="Pfam" id="PF02518">
    <property type="entry name" value="HATPase_c"/>
    <property type="match status" value="1"/>
</dbReference>
<dbReference type="AlphaFoldDB" id="A0A510XUL1"/>
<dbReference type="InterPro" id="IPR005467">
    <property type="entry name" value="His_kinase_dom"/>
</dbReference>
<proteinExistence type="predicted"/>
<dbReference type="EMBL" id="BJUM01000012">
    <property type="protein sequence ID" value="GEK54703.1"/>
    <property type="molecule type" value="Genomic_DNA"/>
</dbReference>
<comment type="caution">
    <text evidence="4">The sequence shown here is derived from an EMBL/GenBank/DDBJ whole genome shotgun (WGS) entry which is preliminary data.</text>
</comment>
<gene>
    <name evidence="4" type="ORF">PES01_15480</name>
</gene>
<dbReference type="InterPro" id="IPR036890">
    <property type="entry name" value="HATPase_C_sf"/>
</dbReference>
<evidence type="ECO:0000313" key="4">
    <source>
        <dbReference type="EMBL" id="GEK54703.1"/>
    </source>
</evidence>
<evidence type="ECO:0000313" key="5">
    <source>
        <dbReference type="Proteomes" id="UP000321419"/>
    </source>
</evidence>
<dbReference type="SUPFAM" id="SSF55874">
    <property type="entry name" value="ATPase domain of HSP90 chaperone/DNA topoisomerase II/histidine kinase"/>
    <property type="match status" value="1"/>
</dbReference>
<dbReference type="InterPro" id="IPR036097">
    <property type="entry name" value="HisK_dim/P_sf"/>
</dbReference>